<evidence type="ECO:0000259" key="3">
    <source>
        <dbReference type="PROSITE" id="PS50887"/>
    </source>
</evidence>
<feature type="domain" description="EAL" evidence="2">
    <location>
        <begin position="391"/>
        <end position="638"/>
    </location>
</feature>
<dbReference type="SUPFAM" id="SSF141868">
    <property type="entry name" value="EAL domain-like"/>
    <property type="match status" value="1"/>
</dbReference>
<dbReference type="SUPFAM" id="SSF55073">
    <property type="entry name" value="Nucleotide cyclase"/>
    <property type="match status" value="1"/>
</dbReference>
<dbReference type="CDD" id="cd01948">
    <property type="entry name" value="EAL"/>
    <property type="match status" value="1"/>
</dbReference>
<dbReference type="PANTHER" id="PTHR44757">
    <property type="entry name" value="DIGUANYLATE CYCLASE DGCP"/>
    <property type="match status" value="1"/>
</dbReference>
<dbReference type="InterPro" id="IPR035965">
    <property type="entry name" value="PAS-like_dom_sf"/>
</dbReference>
<dbReference type="NCBIfam" id="TIGR00229">
    <property type="entry name" value="sensory_box"/>
    <property type="match status" value="1"/>
</dbReference>
<feature type="domain" description="PAS" evidence="1">
    <location>
        <begin position="113"/>
        <end position="151"/>
    </location>
</feature>
<evidence type="ECO:0000313" key="4">
    <source>
        <dbReference type="EMBL" id="SEQ26553.1"/>
    </source>
</evidence>
<evidence type="ECO:0000313" key="5">
    <source>
        <dbReference type="Proteomes" id="UP000198749"/>
    </source>
</evidence>
<organism evidence="4 5">
    <name type="scientific">Amphritea atlantica</name>
    <dbReference type="NCBI Taxonomy" id="355243"/>
    <lineage>
        <taxon>Bacteria</taxon>
        <taxon>Pseudomonadati</taxon>
        <taxon>Pseudomonadota</taxon>
        <taxon>Gammaproteobacteria</taxon>
        <taxon>Oceanospirillales</taxon>
        <taxon>Oceanospirillaceae</taxon>
        <taxon>Amphritea</taxon>
    </lineage>
</organism>
<dbReference type="SMART" id="SM00091">
    <property type="entry name" value="PAS"/>
    <property type="match status" value="1"/>
</dbReference>
<dbReference type="InterPro" id="IPR043128">
    <property type="entry name" value="Rev_trsase/Diguanyl_cyclase"/>
</dbReference>
<dbReference type="InterPro" id="IPR035919">
    <property type="entry name" value="EAL_sf"/>
</dbReference>
<dbReference type="SUPFAM" id="SSF55785">
    <property type="entry name" value="PYP-like sensor domain (PAS domain)"/>
    <property type="match status" value="1"/>
</dbReference>
<dbReference type="InterPro" id="IPR001610">
    <property type="entry name" value="PAC"/>
</dbReference>
<gene>
    <name evidence="4" type="ORF">SAMN03080615_00964</name>
</gene>
<dbReference type="Gene3D" id="3.20.20.450">
    <property type="entry name" value="EAL domain"/>
    <property type="match status" value="1"/>
</dbReference>
<dbReference type="Gene3D" id="3.30.450.20">
    <property type="entry name" value="PAS domain"/>
    <property type="match status" value="1"/>
</dbReference>
<dbReference type="SMART" id="SM00086">
    <property type="entry name" value="PAC"/>
    <property type="match status" value="1"/>
</dbReference>
<dbReference type="AlphaFoldDB" id="A0A1H9EMV5"/>
<dbReference type="CDD" id="cd00130">
    <property type="entry name" value="PAS"/>
    <property type="match status" value="1"/>
</dbReference>
<dbReference type="RefSeq" id="WP_091354722.1">
    <property type="nucleotide sequence ID" value="NZ_AP025284.1"/>
</dbReference>
<dbReference type="SMART" id="SM00267">
    <property type="entry name" value="GGDEF"/>
    <property type="match status" value="1"/>
</dbReference>
<dbReference type="PROSITE" id="PS50112">
    <property type="entry name" value="PAS"/>
    <property type="match status" value="1"/>
</dbReference>
<proteinExistence type="predicted"/>
<dbReference type="Pfam" id="PF00563">
    <property type="entry name" value="EAL"/>
    <property type="match status" value="1"/>
</dbReference>
<dbReference type="Proteomes" id="UP000198749">
    <property type="component" value="Unassembled WGS sequence"/>
</dbReference>
<dbReference type="InterPro" id="IPR000014">
    <property type="entry name" value="PAS"/>
</dbReference>
<accession>A0A1H9EMV5</accession>
<dbReference type="InterPro" id="IPR000160">
    <property type="entry name" value="GGDEF_dom"/>
</dbReference>
<keyword evidence="5" id="KW-1185">Reference proteome</keyword>
<reference evidence="5" key="1">
    <citation type="submission" date="2016-10" db="EMBL/GenBank/DDBJ databases">
        <authorList>
            <person name="Varghese N."/>
            <person name="Submissions S."/>
        </authorList>
    </citation>
    <scope>NUCLEOTIDE SEQUENCE [LARGE SCALE GENOMIC DNA]</scope>
    <source>
        <strain evidence="5">DSM 18887</strain>
    </source>
</reference>
<dbReference type="InterPro" id="IPR052155">
    <property type="entry name" value="Biofilm_reg_signaling"/>
</dbReference>
<dbReference type="OrthoDB" id="6111238at2"/>
<dbReference type="PROSITE" id="PS50883">
    <property type="entry name" value="EAL"/>
    <property type="match status" value="1"/>
</dbReference>
<sequence length="638" mass="72460">MHLPMYACILPDLSYQFATQEYLGMIGWQGDVSGVPLSQVHSEEALFELRHGMMLARSKGTATLSWQPFVEDHNLWLRLEIFWNPVALLYTVNAMRTGQAAGRMLFQDPQQGLFDYTPQAVMLLDGDNRIYRVNPSFSEVTGFSFEDVVGQGPGIVTNREISAELFDHLWQQLMLRGFWEGELWNQHKDGHSYPAWYSLMARRDDSGEIDGFVAQFSDISSSYGDQNRYSHASYDALTGLPDEFMLLDQLNQQLLRDSLGHRGRGLLLLQLNSTGEGSGALIAALAARLSAQVRETDLLAMDQEHNFVFVLEDCPDEMTLEQFADRIGALLQEPVDIDGQPFVVHHTMGGVLVENGGISAELMLDRARLVLRTLEKQQGFRLYDKSLGSGTVLSRDTLSQAVSEGWLQLRFNPVYSLQEHHLAAAEVSLALNHPQQGILSPEQFIPQLSRYGLLQDYHQQLERQLLPMIKLWSGFEQFHNLCIRLQDEELFSVAVIEHLIRQMVKVGIPPQRLMIILNFVQLQLFPDEIEELKAHGVLILLDPQQHSLGRLSPQLFPDMLLLNAGLVEQQMRDDRYIRDVETLISMARQNDLEVMAEGVRTTGQMTRLTQQGCVRMSGKYVGRDLTLEQLVERLDLEH</sequence>
<feature type="domain" description="GGDEF" evidence="3">
    <location>
        <begin position="262"/>
        <end position="385"/>
    </location>
</feature>
<dbReference type="PANTHER" id="PTHR44757:SF2">
    <property type="entry name" value="BIOFILM ARCHITECTURE MAINTENANCE PROTEIN MBAA"/>
    <property type="match status" value="1"/>
</dbReference>
<evidence type="ECO:0000259" key="1">
    <source>
        <dbReference type="PROSITE" id="PS50112"/>
    </source>
</evidence>
<dbReference type="EMBL" id="FOGB01000002">
    <property type="protein sequence ID" value="SEQ26553.1"/>
    <property type="molecule type" value="Genomic_DNA"/>
</dbReference>
<dbReference type="InterPro" id="IPR029787">
    <property type="entry name" value="Nucleotide_cyclase"/>
</dbReference>
<dbReference type="Pfam" id="PF13426">
    <property type="entry name" value="PAS_9"/>
    <property type="match status" value="1"/>
</dbReference>
<dbReference type="Gene3D" id="3.30.70.270">
    <property type="match status" value="1"/>
</dbReference>
<dbReference type="Pfam" id="PF00990">
    <property type="entry name" value="GGDEF"/>
    <property type="match status" value="1"/>
</dbReference>
<evidence type="ECO:0000259" key="2">
    <source>
        <dbReference type="PROSITE" id="PS50883"/>
    </source>
</evidence>
<dbReference type="SMART" id="SM00052">
    <property type="entry name" value="EAL"/>
    <property type="match status" value="1"/>
</dbReference>
<name>A0A1H9EMV5_9GAMM</name>
<protein>
    <submittedName>
        <fullName evidence="4">PAS domain S-box-containing protein</fullName>
    </submittedName>
</protein>
<dbReference type="InterPro" id="IPR001633">
    <property type="entry name" value="EAL_dom"/>
</dbReference>
<dbReference type="STRING" id="355243.SAMN03080615_00964"/>
<dbReference type="PROSITE" id="PS50887">
    <property type="entry name" value="GGDEF"/>
    <property type="match status" value="1"/>
</dbReference>